<keyword evidence="2" id="KW-1185">Reference proteome</keyword>
<accession>A0A022RI21</accession>
<name>A0A022RI21_ERYGU</name>
<dbReference type="AlphaFoldDB" id="A0A022RI21"/>
<dbReference type="EMBL" id="KI630480">
    <property type="protein sequence ID" value="EYU38535.1"/>
    <property type="molecule type" value="Genomic_DNA"/>
</dbReference>
<evidence type="ECO:0000313" key="2">
    <source>
        <dbReference type="Proteomes" id="UP000030748"/>
    </source>
</evidence>
<gene>
    <name evidence="1" type="ORF">MIMGU_mgv11b023661mg</name>
</gene>
<dbReference type="PANTHER" id="PTHR36063">
    <property type="entry name" value="ARABIDOPSIS THALIANA GENOMIC DNA, CHROMOSOME 5, P1 CLONE:MOK16"/>
    <property type="match status" value="1"/>
</dbReference>
<proteinExistence type="predicted"/>
<organism evidence="1 2">
    <name type="scientific">Erythranthe guttata</name>
    <name type="common">Yellow monkey flower</name>
    <name type="synonym">Mimulus guttatus</name>
    <dbReference type="NCBI Taxonomy" id="4155"/>
    <lineage>
        <taxon>Eukaryota</taxon>
        <taxon>Viridiplantae</taxon>
        <taxon>Streptophyta</taxon>
        <taxon>Embryophyta</taxon>
        <taxon>Tracheophyta</taxon>
        <taxon>Spermatophyta</taxon>
        <taxon>Magnoliopsida</taxon>
        <taxon>eudicotyledons</taxon>
        <taxon>Gunneridae</taxon>
        <taxon>Pentapetalae</taxon>
        <taxon>asterids</taxon>
        <taxon>lamiids</taxon>
        <taxon>Lamiales</taxon>
        <taxon>Phrymaceae</taxon>
        <taxon>Erythranthe</taxon>
    </lineage>
</organism>
<evidence type="ECO:0000313" key="1">
    <source>
        <dbReference type="EMBL" id="EYU38535.1"/>
    </source>
</evidence>
<feature type="non-terminal residue" evidence="1">
    <location>
        <position position="1"/>
    </location>
</feature>
<sequence>KNTKSKNFKVFSSHFLRGNDRVEERENMARYVNMSTKSSSSWMAVAPSPIIFPHKPSNTPDLETIVEEIEEEDDDS</sequence>
<reference evidence="1 2" key="1">
    <citation type="journal article" date="2013" name="Proc. Natl. Acad. Sci. U.S.A.">
        <title>Fine-scale variation in meiotic recombination in Mimulus inferred from population shotgun sequencing.</title>
        <authorList>
            <person name="Hellsten U."/>
            <person name="Wright K.M."/>
            <person name="Jenkins J."/>
            <person name="Shu S."/>
            <person name="Yuan Y."/>
            <person name="Wessler S.R."/>
            <person name="Schmutz J."/>
            <person name="Willis J.H."/>
            <person name="Rokhsar D.S."/>
        </authorList>
    </citation>
    <scope>NUCLEOTIDE SEQUENCE [LARGE SCALE GENOMIC DNA]</scope>
    <source>
        <strain evidence="2">cv. DUN x IM62</strain>
    </source>
</reference>
<protein>
    <submittedName>
        <fullName evidence="1">Uncharacterized protein</fullName>
    </submittedName>
</protein>
<dbReference type="Proteomes" id="UP000030748">
    <property type="component" value="Unassembled WGS sequence"/>
</dbReference>
<dbReference type="PANTHER" id="PTHR36063:SF1">
    <property type="entry name" value="ARABIDOPSIS THALIANA GENOMIC DNA, CHROMOSOME 5, P1 CLONE:MOK16"/>
    <property type="match status" value="1"/>
</dbReference>